<name>A0AAE1ALA9_9GAST</name>
<feature type="region of interest" description="Disordered" evidence="1">
    <location>
        <begin position="1"/>
        <end position="69"/>
    </location>
</feature>
<accession>A0AAE1ALA9</accession>
<sequence>MSKESMLQFINGPGTKARQGFVEPNSSDMIQGPSRRCRGLEKKHYRKKKNTNRDGANENNKLIQDRHRH</sequence>
<comment type="caution">
    <text evidence="2">The sequence shown here is derived from an EMBL/GenBank/DDBJ whole genome shotgun (WGS) entry which is preliminary data.</text>
</comment>
<organism evidence="2 3">
    <name type="scientific">Elysia crispata</name>
    <name type="common">lettuce slug</name>
    <dbReference type="NCBI Taxonomy" id="231223"/>
    <lineage>
        <taxon>Eukaryota</taxon>
        <taxon>Metazoa</taxon>
        <taxon>Spiralia</taxon>
        <taxon>Lophotrochozoa</taxon>
        <taxon>Mollusca</taxon>
        <taxon>Gastropoda</taxon>
        <taxon>Heterobranchia</taxon>
        <taxon>Euthyneura</taxon>
        <taxon>Panpulmonata</taxon>
        <taxon>Sacoglossa</taxon>
        <taxon>Placobranchoidea</taxon>
        <taxon>Plakobranchidae</taxon>
        <taxon>Elysia</taxon>
    </lineage>
</organism>
<dbReference type="AlphaFoldDB" id="A0AAE1ALA9"/>
<evidence type="ECO:0000256" key="1">
    <source>
        <dbReference type="SAM" id="MobiDB-lite"/>
    </source>
</evidence>
<evidence type="ECO:0000313" key="3">
    <source>
        <dbReference type="Proteomes" id="UP001283361"/>
    </source>
</evidence>
<gene>
    <name evidence="2" type="ORF">RRG08_058428</name>
</gene>
<evidence type="ECO:0000313" key="2">
    <source>
        <dbReference type="EMBL" id="KAK3789980.1"/>
    </source>
</evidence>
<keyword evidence="3" id="KW-1185">Reference proteome</keyword>
<dbReference type="EMBL" id="JAWDGP010001600">
    <property type="protein sequence ID" value="KAK3789980.1"/>
    <property type="molecule type" value="Genomic_DNA"/>
</dbReference>
<proteinExistence type="predicted"/>
<dbReference type="Proteomes" id="UP001283361">
    <property type="component" value="Unassembled WGS sequence"/>
</dbReference>
<protein>
    <submittedName>
        <fullName evidence="2">Uncharacterized protein</fullName>
    </submittedName>
</protein>
<reference evidence="2" key="1">
    <citation type="journal article" date="2023" name="G3 (Bethesda)">
        <title>A reference genome for the long-term kleptoplast-retaining sea slug Elysia crispata morphotype clarki.</title>
        <authorList>
            <person name="Eastman K.E."/>
            <person name="Pendleton A.L."/>
            <person name="Shaikh M.A."/>
            <person name="Suttiyut T."/>
            <person name="Ogas R."/>
            <person name="Tomko P."/>
            <person name="Gavelis G."/>
            <person name="Widhalm J.R."/>
            <person name="Wisecaver J.H."/>
        </authorList>
    </citation>
    <scope>NUCLEOTIDE SEQUENCE</scope>
    <source>
        <strain evidence="2">ECLA1</strain>
    </source>
</reference>
<feature type="compositionally biased region" description="Basic residues" evidence="1">
    <location>
        <begin position="35"/>
        <end position="50"/>
    </location>
</feature>